<name>A0A7D9HH05_PARCT</name>
<dbReference type="PANTHER" id="PTHR48419:SF1">
    <property type="entry name" value="SULFOTRANSFERASE DOMAIN-CONTAINING PROTEIN"/>
    <property type="match status" value="1"/>
</dbReference>
<dbReference type="InterPro" id="IPR053226">
    <property type="entry name" value="Pyrrolopyrazine_biosynth_F"/>
</dbReference>
<dbReference type="AlphaFoldDB" id="A0A7D9HH05"/>
<dbReference type="Proteomes" id="UP001152795">
    <property type="component" value="Unassembled WGS sequence"/>
</dbReference>
<dbReference type="InterPro" id="IPR027417">
    <property type="entry name" value="P-loop_NTPase"/>
</dbReference>
<sequence>MEFPKNEESKIVKNIFLWSAPRCLTTAFSCAIMNLKGGKCLAESYADAYHFGSQRKSDRYPNDPVKPNATFEEQGLREYKHSFLIRNPNKSIPSLYRVATNTEVSGWDHFNPVEAGFRQLLELYEFVVKEFDSSPVIIDADDLLESPEEMMKKYCEATGLIYEENMTTWEIGSAPELGAASSFNGWREVVIRSTGLGKVPKKRTEDHPIKASDEKEVNDSINDSLRYYKVLYEKRLKLPSKQTKAQS</sequence>
<dbReference type="Pfam" id="PF19798">
    <property type="entry name" value="Sulfotransfer_5"/>
    <property type="match status" value="1"/>
</dbReference>
<dbReference type="EMBL" id="CACRXK020000394">
    <property type="protein sequence ID" value="CAB3981487.1"/>
    <property type="molecule type" value="Genomic_DNA"/>
</dbReference>
<dbReference type="PANTHER" id="PTHR48419">
    <property type="entry name" value="SULFOTRANSFERASE DOMAIN-CONTAINING PROTEIN"/>
    <property type="match status" value="1"/>
</dbReference>
<comment type="caution">
    <text evidence="1">The sequence shown here is derived from an EMBL/GenBank/DDBJ whole genome shotgun (WGS) entry which is preliminary data.</text>
</comment>
<evidence type="ECO:0000313" key="1">
    <source>
        <dbReference type="EMBL" id="CAB3981487.1"/>
    </source>
</evidence>
<reference evidence="1" key="1">
    <citation type="submission" date="2020-04" db="EMBL/GenBank/DDBJ databases">
        <authorList>
            <person name="Alioto T."/>
            <person name="Alioto T."/>
            <person name="Gomez Garrido J."/>
        </authorList>
    </citation>
    <scope>NUCLEOTIDE SEQUENCE</scope>
    <source>
        <strain evidence="1">A484AB</strain>
    </source>
</reference>
<accession>A0A7D9HH05</accession>
<proteinExistence type="predicted"/>
<evidence type="ECO:0000313" key="2">
    <source>
        <dbReference type="Proteomes" id="UP001152795"/>
    </source>
</evidence>
<gene>
    <name evidence="1" type="ORF">PACLA_8A015719</name>
</gene>
<keyword evidence="2" id="KW-1185">Reference proteome</keyword>
<dbReference type="Gene3D" id="3.40.50.300">
    <property type="entry name" value="P-loop containing nucleotide triphosphate hydrolases"/>
    <property type="match status" value="1"/>
</dbReference>
<protein>
    <submittedName>
        <fullName evidence="1">Uncharacterized protein</fullName>
    </submittedName>
</protein>
<organism evidence="1 2">
    <name type="scientific">Paramuricea clavata</name>
    <name type="common">Red gorgonian</name>
    <name type="synonym">Violescent sea-whip</name>
    <dbReference type="NCBI Taxonomy" id="317549"/>
    <lineage>
        <taxon>Eukaryota</taxon>
        <taxon>Metazoa</taxon>
        <taxon>Cnidaria</taxon>
        <taxon>Anthozoa</taxon>
        <taxon>Octocorallia</taxon>
        <taxon>Malacalcyonacea</taxon>
        <taxon>Plexauridae</taxon>
        <taxon>Paramuricea</taxon>
    </lineage>
</organism>
<dbReference type="OrthoDB" id="416710at2759"/>
<dbReference type="SUPFAM" id="SSF52540">
    <property type="entry name" value="P-loop containing nucleoside triphosphate hydrolases"/>
    <property type="match status" value="1"/>
</dbReference>